<comment type="caution">
    <text evidence="1">The sequence shown here is derived from an EMBL/GenBank/DDBJ whole genome shotgun (WGS) entry which is preliminary data.</text>
</comment>
<dbReference type="Proteomes" id="UP001229346">
    <property type="component" value="Unassembled WGS sequence"/>
</dbReference>
<reference evidence="1 2" key="1">
    <citation type="submission" date="2023-07" db="EMBL/GenBank/DDBJ databases">
        <title>Sorghum-associated microbial communities from plants grown in Nebraska, USA.</title>
        <authorList>
            <person name="Schachtman D."/>
        </authorList>
    </citation>
    <scope>NUCLEOTIDE SEQUENCE [LARGE SCALE GENOMIC DNA]</scope>
    <source>
        <strain evidence="1 2">CC482</strain>
    </source>
</reference>
<evidence type="ECO:0000313" key="2">
    <source>
        <dbReference type="Proteomes" id="UP001229346"/>
    </source>
</evidence>
<accession>A0ABT9TWX5</accession>
<keyword evidence="2" id="KW-1185">Reference proteome</keyword>
<name>A0ABT9TWX5_PAEHA</name>
<organism evidence="1 2">
    <name type="scientific">Paenibacillus harenae</name>
    <dbReference type="NCBI Taxonomy" id="306543"/>
    <lineage>
        <taxon>Bacteria</taxon>
        <taxon>Bacillati</taxon>
        <taxon>Bacillota</taxon>
        <taxon>Bacilli</taxon>
        <taxon>Bacillales</taxon>
        <taxon>Paenibacillaceae</taxon>
        <taxon>Paenibacillus</taxon>
    </lineage>
</organism>
<dbReference type="EMBL" id="JAUSSU010000001">
    <property type="protein sequence ID" value="MDQ0111233.1"/>
    <property type="molecule type" value="Genomic_DNA"/>
</dbReference>
<protein>
    <submittedName>
        <fullName evidence="1">Uncharacterized protein</fullName>
    </submittedName>
</protein>
<evidence type="ECO:0000313" key="1">
    <source>
        <dbReference type="EMBL" id="MDQ0111233.1"/>
    </source>
</evidence>
<sequence>MPLVRYHIVTYFNMLSVFYIEENGYCIKRATRHTESSSLLQLYLNVDLLAYKIMNQI</sequence>
<proteinExistence type="predicted"/>
<gene>
    <name evidence="1" type="ORF">J2T15_000649</name>
</gene>